<organism evidence="1">
    <name type="scientific">Oryza punctata</name>
    <name type="common">Red rice</name>
    <dbReference type="NCBI Taxonomy" id="4537"/>
    <lineage>
        <taxon>Eukaryota</taxon>
        <taxon>Viridiplantae</taxon>
        <taxon>Streptophyta</taxon>
        <taxon>Embryophyta</taxon>
        <taxon>Tracheophyta</taxon>
        <taxon>Spermatophyta</taxon>
        <taxon>Magnoliopsida</taxon>
        <taxon>Liliopsida</taxon>
        <taxon>Poales</taxon>
        <taxon>Poaceae</taxon>
        <taxon>BOP clade</taxon>
        <taxon>Oryzoideae</taxon>
        <taxon>Oryzeae</taxon>
        <taxon>Oryzinae</taxon>
        <taxon>Oryza</taxon>
    </lineage>
</organism>
<dbReference type="EnsemblPlants" id="OPUNC01G12270.1">
    <property type="protein sequence ID" value="OPUNC01G12270.1"/>
    <property type="gene ID" value="OPUNC01G12270"/>
</dbReference>
<dbReference type="Gramene" id="OPUNC01G12270.1">
    <property type="protein sequence ID" value="OPUNC01G12270.1"/>
    <property type="gene ID" value="OPUNC01G12270"/>
</dbReference>
<name>A0A0E0JHH5_ORYPU</name>
<dbReference type="HOGENOM" id="CLU_2188217_0_0_1"/>
<reference evidence="1" key="2">
    <citation type="submission" date="2018-05" db="EMBL/GenBank/DDBJ databases">
        <title>OpunRS2 (Oryza punctata Reference Sequence Version 2).</title>
        <authorList>
            <person name="Zhang J."/>
            <person name="Kudrna D."/>
            <person name="Lee S."/>
            <person name="Talag J."/>
            <person name="Welchert J."/>
            <person name="Wing R.A."/>
        </authorList>
    </citation>
    <scope>NUCLEOTIDE SEQUENCE [LARGE SCALE GENOMIC DNA]</scope>
</reference>
<sequence>MKMHTQSKNIRATGLSLMREKPEFRESEVELGVGPMVGRNRKAALFYTGMKTQGWPCSLSKRKGKDAAAVMFGTIWFDDEVSFDFPMGICATKASHLKLLLHVSIWKPS</sequence>
<proteinExistence type="predicted"/>
<accession>A0A0E0JHH5</accession>
<protein>
    <submittedName>
        <fullName evidence="1">Uncharacterized protein</fullName>
    </submittedName>
</protein>
<reference evidence="1" key="1">
    <citation type="submission" date="2015-04" db="UniProtKB">
        <authorList>
            <consortium name="EnsemblPlants"/>
        </authorList>
    </citation>
    <scope>IDENTIFICATION</scope>
</reference>
<evidence type="ECO:0000313" key="1">
    <source>
        <dbReference type="EnsemblPlants" id="OPUNC01G12270.1"/>
    </source>
</evidence>
<dbReference type="Proteomes" id="UP000026962">
    <property type="component" value="Chromosome 1"/>
</dbReference>
<dbReference type="AlphaFoldDB" id="A0A0E0JHH5"/>
<keyword evidence="2" id="KW-1185">Reference proteome</keyword>
<evidence type="ECO:0000313" key="2">
    <source>
        <dbReference type="Proteomes" id="UP000026962"/>
    </source>
</evidence>